<dbReference type="Pfam" id="PF00069">
    <property type="entry name" value="Pkinase"/>
    <property type="match status" value="1"/>
</dbReference>
<dbReference type="EMBL" id="NCVQ01000008">
    <property type="protein sequence ID" value="PWZ12802.1"/>
    <property type="molecule type" value="Genomic_DNA"/>
</dbReference>
<dbReference type="SUPFAM" id="SSF56112">
    <property type="entry name" value="Protein kinase-like (PK-like)"/>
    <property type="match status" value="1"/>
</dbReference>
<keyword evidence="4" id="KW-0808">Transferase</keyword>
<dbReference type="PROSITE" id="PS00108">
    <property type="entry name" value="PROTEIN_KINASE_ST"/>
    <property type="match status" value="1"/>
</dbReference>
<dbReference type="InterPro" id="IPR011009">
    <property type="entry name" value="Kinase-like_dom_sf"/>
</dbReference>
<organism evidence="12">
    <name type="scientific">Zea mays</name>
    <name type="common">Maize</name>
    <dbReference type="NCBI Taxonomy" id="4577"/>
    <lineage>
        <taxon>Eukaryota</taxon>
        <taxon>Viridiplantae</taxon>
        <taxon>Streptophyta</taxon>
        <taxon>Embryophyta</taxon>
        <taxon>Tracheophyta</taxon>
        <taxon>Spermatophyta</taxon>
        <taxon>Magnoliopsida</taxon>
        <taxon>Liliopsida</taxon>
        <taxon>Poales</taxon>
        <taxon>Poaceae</taxon>
        <taxon>PACMAD clade</taxon>
        <taxon>Panicoideae</taxon>
        <taxon>Andropogonodae</taxon>
        <taxon>Andropogoneae</taxon>
        <taxon>Tripsacinae</taxon>
        <taxon>Zea</taxon>
    </lineage>
</organism>
<sequence>MDATRLAAACAKIDEYAAVGAPMSGAKIAAICAIIEDGATARKHRRKKRRRRLCVDSTRSYKQIGEVGIGNFGAVVLARHRKTGQAVAIKTFRGRDGKKSPDVGEVLREACFLAASAGHPNLVGLHTVARRPGTKEYFVVMEFVGPSLRHALNKHLRIHDAPFPEADVRRIMRHILTGAQAMHSLCIVHRDIKPVNILVKEDGRVVKICDYGLAMYTAKSGPPYRVGTGAYMAPEVLMCRSDYDERVDLWSIGCVMAELLSGKVLFKVENGVRQIDKIFDLLGAPAEETFETFMSPFMCGKVLRRRARLPPPRRDSRLRELLPSDVLSEDGYGVLKGLLTCNPKERLTAATTLQLPWFIGTAGVP</sequence>
<dbReference type="InterPro" id="IPR000719">
    <property type="entry name" value="Prot_kinase_dom"/>
</dbReference>
<comment type="similarity">
    <text evidence="1">Belongs to the protein kinase superfamily. CMGC Ser/Thr protein kinase family. CDC2/CDKX subfamily.</text>
</comment>
<keyword evidence="10" id="KW-0723">Serine/threonine-protein kinase</keyword>
<dbReference type="InterPro" id="IPR008271">
    <property type="entry name" value="Ser/Thr_kinase_AS"/>
</dbReference>
<evidence type="ECO:0000256" key="7">
    <source>
        <dbReference type="ARBA" id="ARBA00022840"/>
    </source>
</evidence>
<keyword evidence="7 9" id="KW-0067">ATP-binding</keyword>
<dbReference type="Proteomes" id="UP000251960">
    <property type="component" value="Chromosome 7"/>
</dbReference>
<evidence type="ECO:0000313" key="12">
    <source>
        <dbReference type="EMBL" id="PWZ12802.1"/>
    </source>
</evidence>
<evidence type="ECO:0000259" key="11">
    <source>
        <dbReference type="PROSITE" id="PS50011"/>
    </source>
</evidence>
<dbReference type="Gene3D" id="3.30.200.20">
    <property type="entry name" value="Phosphorylase Kinase, domain 1"/>
    <property type="match status" value="1"/>
</dbReference>
<dbReference type="PROSITE" id="PS50011">
    <property type="entry name" value="PROTEIN_KINASE_DOM"/>
    <property type="match status" value="1"/>
</dbReference>
<comment type="caution">
    <text evidence="12">The sequence shown here is derived from an EMBL/GenBank/DDBJ whole genome shotgun (WGS) entry which is preliminary data.</text>
</comment>
<evidence type="ECO:0000256" key="8">
    <source>
        <dbReference type="ARBA" id="ARBA00049280"/>
    </source>
</evidence>
<keyword evidence="3" id="KW-0597">Phosphoprotein</keyword>
<keyword evidence="5 9" id="KW-0547">Nucleotide-binding</keyword>
<comment type="catalytic activity">
    <reaction evidence="8">
        <text>[DNA-directed RNA polymerase] + ATP = phospho-[DNA-directed RNA polymerase] + ADP + H(+)</text>
        <dbReference type="Rhea" id="RHEA:10216"/>
        <dbReference type="Rhea" id="RHEA-COMP:11321"/>
        <dbReference type="Rhea" id="RHEA-COMP:11322"/>
        <dbReference type="ChEBI" id="CHEBI:15378"/>
        <dbReference type="ChEBI" id="CHEBI:30616"/>
        <dbReference type="ChEBI" id="CHEBI:43176"/>
        <dbReference type="ChEBI" id="CHEBI:68546"/>
        <dbReference type="ChEBI" id="CHEBI:456216"/>
        <dbReference type="EC" id="2.7.11.23"/>
    </reaction>
</comment>
<dbReference type="PANTHER" id="PTHR24056">
    <property type="entry name" value="CELL DIVISION PROTEIN KINASE"/>
    <property type="match status" value="1"/>
</dbReference>
<feature type="domain" description="Protein kinase" evidence="11">
    <location>
        <begin position="61"/>
        <end position="358"/>
    </location>
</feature>
<evidence type="ECO:0000256" key="6">
    <source>
        <dbReference type="ARBA" id="ARBA00022777"/>
    </source>
</evidence>
<evidence type="ECO:0000256" key="1">
    <source>
        <dbReference type="ARBA" id="ARBA00006485"/>
    </source>
</evidence>
<reference evidence="12" key="1">
    <citation type="journal article" date="2018" name="Nat. Genet.">
        <title>Extensive intraspecific gene order and gene structural variations between Mo17 and other maize genomes.</title>
        <authorList>
            <person name="Sun S."/>
            <person name="Zhou Y."/>
            <person name="Chen J."/>
            <person name="Shi J."/>
            <person name="Zhao H."/>
            <person name="Zhao H."/>
            <person name="Song W."/>
            <person name="Zhang M."/>
            <person name="Cui Y."/>
            <person name="Dong X."/>
            <person name="Liu H."/>
            <person name="Ma X."/>
            <person name="Jiao Y."/>
            <person name="Wang B."/>
            <person name="Wei X."/>
            <person name="Stein J.C."/>
            <person name="Glaubitz J.C."/>
            <person name="Lu F."/>
            <person name="Yu G."/>
            <person name="Liang C."/>
            <person name="Fengler K."/>
            <person name="Li B."/>
            <person name="Rafalski A."/>
            <person name="Schnable P.S."/>
            <person name="Ware D.H."/>
            <person name="Buckler E.S."/>
            <person name="Lai J."/>
        </authorList>
    </citation>
    <scope>NUCLEOTIDE SEQUENCE [LARGE SCALE GENOMIC DNA]</scope>
    <source>
        <tissue evidence="12">Seedling</tissue>
    </source>
</reference>
<dbReference type="PANTHER" id="PTHR24056:SF467">
    <property type="entry name" value="PROTEIN KINASE DOMAIN-CONTAINING PROTEIN"/>
    <property type="match status" value="1"/>
</dbReference>
<dbReference type="GO" id="GO:0008353">
    <property type="term" value="F:RNA polymerase II CTD heptapeptide repeat kinase activity"/>
    <property type="evidence" value="ECO:0007669"/>
    <property type="project" value="UniProtKB-EC"/>
</dbReference>
<dbReference type="InterPro" id="IPR050108">
    <property type="entry name" value="CDK"/>
</dbReference>
<evidence type="ECO:0000256" key="5">
    <source>
        <dbReference type="ARBA" id="ARBA00022741"/>
    </source>
</evidence>
<dbReference type="AlphaFoldDB" id="A0A3L6DW56"/>
<gene>
    <name evidence="12" type="primary">CDKF-2_25</name>
    <name evidence="12" type="ORF">Zm00014a_023883</name>
</gene>
<evidence type="ECO:0000256" key="2">
    <source>
        <dbReference type="ARBA" id="ARBA00012409"/>
    </source>
</evidence>
<evidence type="ECO:0000256" key="4">
    <source>
        <dbReference type="ARBA" id="ARBA00022679"/>
    </source>
</evidence>
<dbReference type="EC" id="2.7.11.23" evidence="2"/>
<proteinExistence type="inferred from homology"/>
<dbReference type="SMART" id="SM00220">
    <property type="entry name" value="S_TKc"/>
    <property type="match status" value="1"/>
</dbReference>
<evidence type="ECO:0000256" key="9">
    <source>
        <dbReference type="PROSITE-ProRule" id="PRU10141"/>
    </source>
</evidence>
<name>A0A3L6DW56_MAIZE</name>
<feature type="binding site" evidence="9">
    <location>
        <position position="90"/>
    </location>
    <ligand>
        <name>ATP</name>
        <dbReference type="ChEBI" id="CHEBI:30616"/>
    </ligand>
</feature>
<dbReference type="Gene3D" id="1.10.510.10">
    <property type="entry name" value="Transferase(Phosphotransferase) domain 1"/>
    <property type="match status" value="1"/>
</dbReference>
<evidence type="ECO:0000256" key="10">
    <source>
        <dbReference type="RuleBase" id="RU000304"/>
    </source>
</evidence>
<protein>
    <recommendedName>
        <fullName evidence="2">[RNA-polymerase]-subunit kinase</fullName>
        <ecNumber evidence="2">2.7.11.23</ecNumber>
    </recommendedName>
</protein>
<accession>A0A3L6DW56</accession>
<dbReference type="ExpressionAtlas" id="A0A3L6DW56">
    <property type="expression patterns" value="baseline"/>
</dbReference>
<evidence type="ECO:0000256" key="3">
    <source>
        <dbReference type="ARBA" id="ARBA00022553"/>
    </source>
</evidence>
<keyword evidence="6 12" id="KW-0418">Kinase</keyword>
<dbReference type="GO" id="GO:0005524">
    <property type="term" value="F:ATP binding"/>
    <property type="evidence" value="ECO:0007669"/>
    <property type="project" value="UniProtKB-UniRule"/>
</dbReference>
<dbReference type="PROSITE" id="PS00107">
    <property type="entry name" value="PROTEIN_KINASE_ATP"/>
    <property type="match status" value="1"/>
</dbReference>
<dbReference type="InterPro" id="IPR017441">
    <property type="entry name" value="Protein_kinase_ATP_BS"/>
</dbReference>